<evidence type="ECO:0000313" key="4">
    <source>
        <dbReference type="Proteomes" id="UP000199708"/>
    </source>
</evidence>
<evidence type="ECO:0000313" key="3">
    <source>
        <dbReference type="EMBL" id="SDG00121.1"/>
    </source>
</evidence>
<reference evidence="3 4" key="1">
    <citation type="submission" date="2016-10" db="EMBL/GenBank/DDBJ databases">
        <authorList>
            <person name="de Groot N.N."/>
        </authorList>
    </citation>
    <scope>NUCLEOTIDE SEQUENCE [LARGE SCALE GENOMIC DNA]</scope>
    <source>
        <strain evidence="3 4">ATCC BAA-466</strain>
    </source>
</reference>
<dbReference type="OrthoDB" id="1550957at2"/>
<organism evidence="3 4">
    <name type="scientific">Facklamia miroungae</name>
    <dbReference type="NCBI Taxonomy" id="120956"/>
    <lineage>
        <taxon>Bacteria</taxon>
        <taxon>Bacillati</taxon>
        <taxon>Bacillota</taxon>
        <taxon>Bacilli</taxon>
        <taxon>Lactobacillales</taxon>
        <taxon>Aerococcaceae</taxon>
        <taxon>Facklamia</taxon>
    </lineage>
</organism>
<dbReference type="InterPro" id="IPR010187">
    <property type="entry name" value="Various_sel_PB"/>
</dbReference>
<keyword evidence="1" id="KW-0712">Selenocysteine</keyword>
<dbReference type="STRING" id="120956.SAMN05421791_102159"/>
<dbReference type="AlphaFoldDB" id="A0A1G7QNL0"/>
<sequence length="155" mass="17085">MKKRSIKENIIAAMAKRMVVTIEEPPQIVELTKPLSKCNVAFITTAGAHLKVDQPFNIKGDHTYRVIPGKSKKADIMITHDHYDHGPADQDLNCVFPLEMLQEMADQGRIGSVAPRHYGLMGYIPKVNLLMNETAPEIAGQLVADQVDLALLSPG</sequence>
<dbReference type="Pfam" id="PF07355">
    <property type="entry name" value="GRDB"/>
    <property type="match status" value="1"/>
</dbReference>
<proteinExistence type="predicted"/>
<keyword evidence="4" id="KW-1185">Reference proteome</keyword>
<evidence type="ECO:0000256" key="2">
    <source>
        <dbReference type="ARBA" id="ARBA00023002"/>
    </source>
</evidence>
<dbReference type="EMBL" id="FNCK01000002">
    <property type="protein sequence ID" value="SDG00121.1"/>
    <property type="molecule type" value="Genomic_DNA"/>
</dbReference>
<accession>A0A1G7QNL0</accession>
<protein>
    <submittedName>
        <fullName evidence="3">D-proline reductase (Dithiol) PrdB</fullName>
    </submittedName>
</protein>
<evidence type="ECO:0000256" key="1">
    <source>
        <dbReference type="ARBA" id="ARBA00022933"/>
    </source>
</evidence>
<dbReference type="Proteomes" id="UP000199708">
    <property type="component" value="Unassembled WGS sequence"/>
</dbReference>
<keyword evidence="2" id="KW-0560">Oxidoreductase</keyword>
<dbReference type="GO" id="GO:0050485">
    <property type="term" value="F:oxidoreductase activity, acting on X-H and Y-H to form an X-Y bond, with a disulfide as acceptor"/>
    <property type="evidence" value="ECO:0007669"/>
    <property type="project" value="InterPro"/>
</dbReference>
<name>A0A1G7QNL0_9LACT</name>
<gene>
    <name evidence="3" type="ORF">SAMN05421791_102159</name>
</gene>